<dbReference type="HOGENOM" id="CLU_2527765_0_0_1"/>
<sequence>MLASPLYPTPSFSPTQNSDDHLKYHPTKDLETFNSLLPPPIEFVEGSSSGALAVAEGKYQPINVTPKALKTEVRLHLPLGRSWN</sequence>
<organism evidence="2 3">
    <name type="scientific">Jaapia argillacea MUCL 33604</name>
    <dbReference type="NCBI Taxonomy" id="933084"/>
    <lineage>
        <taxon>Eukaryota</taxon>
        <taxon>Fungi</taxon>
        <taxon>Dikarya</taxon>
        <taxon>Basidiomycota</taxon>
        <taxon>Agaricomycotina</taxon>
        <taxon>Agaricomycetes</taxon>
        <taxon>Agaricomycetidae</taxon>
        <taxon>Jaapiales</taxon>
        <taxon>Jaapiaceae</taxon>
        <taxon>Jaapia</taxon>
    </lineage>
</organism>
<dbReference type="AlphaFoldDB" id="A0A067QBB3"/>
<dbReference type="InParanoid" id="A0A067QBB3"/>
<feature type="region of interest" description="Disordered" evidence="1">
    <location>
        <begin position="1"/>
        <end position="25"/>
    </location>
</feature>
<evidence type="ECO:0000256" key="1">
    <source>
        <dbReference type="SAM" id="MobiDB-lite"/>
    </source>
</evidence>
<name>A0A067QBB3_9AGAM</name>
<dbReference type="OrthoDB" id="3190427at2759"/>
<evidence type="ECO:0000313" key="2">
    <source>
        <dbReference type="EMBL" id="KDQ64358.1"/>
    </source>
</evidence>
<reference evidence="3" key="1">
    <citation type="journal article" date="2014" name="Proc. Natl. Acad. Sci. U.S.A.">
        <title>Extensive sampling of basidiomycete genomes demonstrates inadequacy of the white-rot/brown-rot paradigm for wood decay fungi.</title>
        <authorList>
            <person name="Riley R."/>
            <person name="Salamov A.A."/>
            <person name="Brown D.W."/>
            <person name="Nagy L.G."/>
            <person name="Floudas D."/>
            <person name="Held B.W."/>
            <person name="Levasseur A."/>
            <person name="Lombard V."/>
            <person name="Morin E."/>
            <person name="Otillar R."/>
            <person name="Lindquist E.A."/>
            <person name="Sun H."/>
            <person name="LaButti K.M."/>
            <person name="Schmutz J."/>
            <person name="Jabbour D."/>
            <person name="Luo H."/>
            <person name="Baker S.E."/>
            <person name="Pisabarro A.G."/>
            <person name="Walton J.D."/>
            <person name="Blanchette R.A."/>
            <person name="Henrissat B."/>
            <person name="Martin F."/>
            <person name="Cullen D."/>
            <person name="Hibbett D.S."/>
            <person name="Grigoriev I.V."/>
        </authorList>
    </citation>
    <scope>NUCLEOTIDE SEQUENCE [LARGE SCALE GENOMIC DNA]</scope>
    <source>
        <strain evidence="3">MUCL 33604</strain>
    </source>
</reference>
<evidence type="ECO:0000313" key="3">
    <source>
        <dbReference type="Proteomes" id="UP000027265"/>
    </source>
</evidence>
<proteinExistence type="predicted"/>
<dbReference type="Proteomes" id="UP000027265">
    <property type="component" value="Unassembled WGS sequence"/>
</dbReference>
<accession>A0A067QBB3</accession>
<dbReference type="EMBL" id="KL197709">
    <property type="protein sequence ID" value="KDQ64358.1"/>
    <property type="molecule type" value="Genomic_DNA"/>
</dbReference>
<gene>
    <name evidence="2" type="ORF">JAAARDRAFT_116722</name>
</gene>
<protein>
    <submittedName>
        <fullName evidence="2">Uncharacterized protein</fullName>
    </submittedName>
</protein>
<keyword evidence="3" id="KW-1185">Reference proteome</keyword>